<dbReference type="PANTHER" id="PTHR10353">
    <property type="entry name" value="GLYCOSYL HYDROLASE"/>
    <property type="match status" value="1"/>
</dbReference>
<evidence type="ECO:0000256" key="4">
    <source>
        <dbReference type="RuleBase" id="RU003690"/>
    </source>
</evidence>
<proteinExistence type="inferred from homology"/>
<dbReference type="Gene3D" id="3.20.20.80">
    <property type="entry name" value="Glycosidases"/>
    <property type="match status" value="1"/>
</dbReference>
<name>A0A1B9GLE0_9TREE</name>
<organism evidence="5 6">
    <name type="scientific">Kwoniella heveanensis BCC8398</name>
    <dbReference type="NCBI Taxonomy" id="1296120"/>
    <lineage>
        <taxon>Eukaryota</taxon>
        <taxon>Fungi</taxon>
        <taxon>Dikarya</taxon>
        <taxon>Basidiomycota</taxon>
        <taxon>Agaricomycotina</taxon>
        <taxon>Tremellomycetes</taxon>
        <taxon>Tremellales</taxon>
        <taxon>Cryptococcaceae</taxon>
        <taxon>Kwoniella</taxon>
    </lineage>
</organism>
<dbReference type="AlphaFoldDB" id="A0A1B9GLE0"/>
<dbReference type="InterPro" id="IPR017853">
    <property type="entry name" value="GH"/>
</dbReference>
<dbReference type="Proteomes" id="UP000092666">
    <property type="component" value="Unassembled WGS sequence"/>
</dbReference>
<reference evidence="5 6" key="1">
    <citation type="submission" date="2013-07" db="EMBL/GenBank/DDBJ databases">
        <title>The Genome Sequence of Cryptococcus heveanensis BCC8398.</title>
        <authorList>
            <consortium name="The Broad Institute Genome Sequencing Platform"/>
            <person name="Cuomo C."/>
            <person name="Litvintseva A."/>
            <person name="Chen Y."/>
            <person name="Heitman J."/>
            <person name="Sun S."/>
            <person name="Springer D."/>
            <person name="Dromer F."/>
            <person name="Young S.K."/>
            <person name="Zeng Q."/>
            <person name="Gargeya S."/>
            <person name="Fitzgerald M."/>
            <person name="Abouelleil A."/>
            <person name="Alvarado L."/>
            <person name="Berlin A.M."/>
            <person name="Chapman S.B."/>
            <person name="Dewar J."/>
            <person name="Goldberg J."/>
            <person name="Griggs A."/>
            <person name="Gujja S."/>
            <person name="Hansen M."/>
            <person name="Howarth C."/>
            <person name="Imamovic A."/>
            <person name="Larimer J."/>
            <person name="McCowan C."/>
            <person name="Murphy C."/>
            <person name="Pearson M."/>
            <person name="Priest M."/>
            <person name="Roberts A."/>
            <person name="Saif S."/>
            <person name="Shea T."/>
            <person name="Sykes S."/>
            <person name="Wortman J."/>
            <person name="Nusbaum C."/>
            <person name="Birren B."/>
        </authorList>
    </citation>
    <scope>NUCLEOTIDE SEQUENCE [LARGE SCALE GENOMIC DNA]</scope>
    <source>
        <strain evidence="5 6">BCC8398</strain>
    </source>
</reference>
<evidence type="ECO:0000313" key="6">
    <source>
        <dbReference type="Proteomes" id="UP000092666"/>
    </source>
</evidence>
<dbReference type="PANTHER" id="PTHR10353:SF36">
    <property type="entry name" value="LP05116P"/>
    <property type="match status" value="1"/>
</dbReference>
<evidence type="ECO:0000256" key="2">
    <source>
        <dbReference type="ARBA" id="ARBA00022801"/>
    </source>
</evidence>
<keyword evidence="3" id="KW-0326">Glycosidase</keyword>
<dbReference type="PRINTS" id="PR00131">
    <property type="entry name" value="GLHYDRLASE1"/>
</dbReference>
<dbReference type="InterPro" id="IPR001360">
    <property type="entry name" value="Glyco_hydro_1"/>
</dbReference>
<dbReference type="FunFam" id="3.20.20.80:FF:000041">
    <property type="entry name" value="Beta-glucosidase 7"/>
    <property type="match status" value="1"/>
</dbReference>
<dbReference type="STRING" id="1296120.A0A1B9GLE0"/>
<accession>A0A1B9GLE0</accession>
<evidence type="ECO:0000256" key="1">
    <source>
        <dbReference type="ARBA" id="ARBA00010838"/>
    </source>
</evidence>
<dbReference type="OrthoDB" id="65569at2759"/>
<keyword evidence="6" id="KW-1185">Reference proteome</keyword>
<dbReference type="GO" id="GO:0005975">
    <property type="term" value="P:carbohydrate metabolic process"/>
    <property type="evidence" value="ECO:0007669"/>
    <property type="project" value="InterPro"/>
</dbReference>
<dbReference type="EMBL" id="KV700131">
    <property type="protein sequence ID" value="OCF31715.1"/>
    <property type="molecule type" value="Genomic_DNA"/>
</dbReference>
<evidence type="ECO:0008006" key="7">
    <source>
        <dbReference type="Google" id="ProtNLM"/>
    </source>
</evidence>
<dbReference type="Pfam" id="PF00232">
    <property type="entry name" value="Glyco_hydro_1"/>
    <property type="match status" value="1"/>
</dbReference>
<reference evidence="6" key="2">
    <citation type="submission" date="2013-12" db="EMBL/GenBank/DDBJ databases">
        <title>Evolution of pathogenesis and genome organization in the Tremellales.</title>
        <authorList>
            <person name="Cuomo C."/>
            <person name="Litvintseva A."/>
            <person name="Heitman J."/>
            <person name="Chen Y."/>
            <person name="Sun S."/>
            <person name="Springer D."/>
            <person name="Dromer F."/>
            <person name="Young S."/>
            <person name="Zeng Q."/>
            <person name="Chapman S."/>
            <person name="Gujja S."/>
            <person name="Saif S."/>
            <person name="Birren B."/>
        </authorList>
    </citation>
    <scope>NUCLEOTIDE SEQUENCE [LARGE SCALE GENOMIC DNA]</scope>
    <source>
        <strain evidence="6">BCC8398</strain>
    </source>
</reference>
<keyword evidence="2" id="KW-0378">Hydrolase</keyword>
<sequence>MTITSGLREDFLYGFATAAAQIEGGGKEAEEQSGRGLSIWDTFCDTPGKIADGTHVNRTCNHLELYKEDIALMKSLGANAYRFSLSWPRIVPLGGSEDPINEQGIDFYNNVINECLKHHITPFVTLYHWDLPLELFNRYGGWLDKDSIIRDFTRYARVCYERFGDRVKHWLTLNEPWCTAVHGHGNGQFAPGHVSNTEPWIVGHNLILGHAHAAKLYINEFKPQQGGIIGITLNGDWCEPYDDKPENIEAAQRKMDFALGWFADPIYLGRYPQSMIDILGDRLPKFTKEEFAVIKDSSETYTTNTIKAVRSDDEFTGYTTMAFDKPDGSIIGLESELDWHRDVPWGFRKHLNYLYQRYQKPIYMTENGWCIKDESKLSPAEAIRTWHVYQYYDVGRVKFYEGYTRALKEAVEIDRVDVRSYFGWSFLDNFEWASGLVPRFGSVYCNYETFERTPKDSARSLMKFFIDNVHSSDSGKKHGSADGLLVNGTGAGTNHAASINGSLANGHAVNGTSTIAEKLPTAIGAH</sequence>
<comment type="similarity">
    <text evidence="1 4">Belongs to the glycosyl hydrolase 1 family.</text>
</comment>
<dbReference type="GO" id="GO:0008422">
    <property type="term" value="F:beta-glucosidase activity"/>
    <property type="evidence" value="ECO:0007669"/>
    <property type="project" value="TreeGrafter"/>
</dbReference>
<evidence type="ECO:0000313" key="5">
    <source>
        <dbReference type="EMBL" id="OCF31715.1"/>
    </source>
</evidence>
<evidence type="ECO:0000256" key="3">
    <source>
        <dbReference type="ARBA" id="ARBA00023295"/>
    </source>
</evidence>
<dbReference type="SUPFAM" id="SSF51445">
    <property type="entry name" value="(Trans)glycosidases"/>
    <property type="match status" value="1"/>
</dbReference>
<protein>
    <recommendedName>
        <fullName evidence="7">Beta-glucosidase</fullName>
    </recommendedName>
</protein>
<gene>
    <name evidence="5" type="ORF">I316_06522</name>
</gene>